<dbReference type="Proteomes" id="UP000500857">
    <property type="component" value="Chromosome"/>
</dbReference>
<accession>A0A6H1U1F8</accession>
<dbReference type="SUPFAM" id="SSF46689">
    <property type="entry name" value="Homeodomain-like"/>
    <property type="match status" value="1"/>
</dbReference>
<keyword evidence="2" id="KW-1185">Reference proteome</keyword>
<evidence type="ECO:0000313" key="2">
    <source>
        <dbReference type="Proteomes" id="UP000500857"/>
    </source>
</evidence>
<dbReference type="Gene3D" id="1.10.10.10">
    <property type="entry name" value="Winged helix-like DNA-binding domain superfamily/Winged helix DNA-binding domain"/>
    <property type="match status" value="1"/>
</dbReference>
<dbReference type="EMBL" id="CP051167">
    <property type="protein sequence ID" value="QIZ72217.1"/>
    <property type="molecule type" value="Genomic_DNA"/>
</dbReference>
<reference evidence="1 2" key="1">
    <citation type="submission" date="2020-04" db="EMBL/GenBank/DDBJ databases">
        <authorList>
            <person name="Basu S."/>
            <person name="Maruthanayagam V."/>
            <person name="Chakraborty S."/>
            <person name="Pramanik A."/>
            <person name="Mukherjee J."/>
            <person name="Brink B."/>
        </authorList>
    </citation>
    <scope>NUCLEOTIDE SEQUENCE [LARGE SCALE GENOMIC DNA]</scope>
    <source>
        <strain evidence="1 2">AP17</strain>
    </source>
</reference>
<organism evidence="1 2">
    <name type="scientific">Oxynema aestuarii AP17</name>
    <dbReference type="NCBI Taxonomy" id="2064643"/>
    <lineage>
        <taxon>Bacteria</taxon>
        <taxon>Bacillati</taxon>
        <taxon>Cyanobacteriota</taxon>
        <taxon>Cyanophyceae</taxon>
        <taxon>Oscillatoriophycideae</taxon>
        <taxon>Oscillatoriales</taxon>
        <taxon>Oscillatoriaceae</taxon>
        <taxon>Oxynema</taxon>
        <taxon>Oxynema aestuarii</taxon>
    </lineage>
</organism>
<gene>
    <name evidence="1" type="ORF">HCG48_17905</name>
</gene>
<proteinExistence type="predicted"/>
<evidence type="ECO:0000313" key="1">
    <source>
        <dbReference type="EMBL" id="QIZ72217.1"/>
    </source>
</evidence>
<dbReference type="KEGG" id="oxy:HCG48_17905"/>
<dbReference type="Pfam" id="PF04255">
    <property type="entry name" value="DUF433"/>
    <property type="match status" value="1"/>
</dbReference>
<sequence length="69" mass="7896">MIVEDAKVKDRLVSVDLILHLYAVGWTQKQVREQYPHLSPDTVRTVFALAAKSIDDKIVYSICQSYQVC</sequence>
<protein>
    <submittedName>
        <fullName evidence="1">DUF433 domain-containing protein</fullName>
    </submittedName>
</protein>
<dbReference type="AlphaFoldDB" id="A0A6H1U1F8"/>
<dbReference type="InterPro" id="IPR036388">
    <property type="entry name" value="WH-like_DNA-bd_sf"/>
</dbReference>
<dbReference type="InterPro" id="IPR007367">
    <property type="entry name" value="DUF433"/>
</dbReference>
<name>A0A6H1U1F8_9CYAN</name>
<dbReference type="InterPro" id="IPR009057">
    <property type="entry name" value="Homeodomain-like_sf"/>
</dbReference>
<dbReference type="RefSeq" id="WP_168570367.1">
    <property type="nucleotide sequence ID" value="NZ_CP051167.1"/>
</dbReference>